<dbReference type="Pfam" id="PF18120">
    <property type="entry name" value="DUF5597"/>
    <property type="match status" value="1"/>
</dbReference>
<evidence type="ECO:0000259" key="4">
    <source>
        <dbReference type="Pfam" id="PF02449"/>
    </source>
</evidence>
<proteinExistence type="predicted"/>
<feature type="signal peptide" evidence="3">
    <location>
        <begin position="1"/>
        <end position="21"/>
    </location>
</feature>
<dbReference type="RefSeq" id="WP_188426449.1">
    <property type="nucleotide sequence ID" value="NZ_BMCH01000004.1"/>
</dbReference>
<dbReference type="InterPro" id="IPR017853">
    <property type="entry name" value="GH"/>
</dbReference>
<comment type="caution">
    <text evidence="6">The sequence shown here is derived from an EMBL/GenBank/DDBJ whole genome shotgun (WGS) entry which is preliminary data.</text>
</comment>
<keyword evidence="2" id="KW-0326">Glycosidase</keyword>
<dbReference type="Gene3D" id="2.60.220.20">
    <property type="entry name" value="putative beta-Galactosidase from caulobacter crescentus"/>
    <property type="match status" value="1"/>
</dbReference>
<dbReference type="Pfam" id="PF02449">
    <property type="entry name" value="Glyco_hydro_42"/>
    <property type="match status" value="1"/>
</dbReference>
<dbReference type="InterPro" id="IPR040719">
    <property type="entry name" value="DUF5597"/>
</dbReference>
<organism evidence="6 7">
    <name type="scientific">Asaia siamensis</name>
    <dbReference type="NCBI Taxonomy" id="110479"/>
    <lineage>
        <taxon>Bacteria</taxon>
        <taxon>Pseudomonadati</taxon>
        <taxon>Pseudomonadota</taxon>
        <taxon>Alphaproteobacteria</taxon>
        <taxon>Acetobacterales</taxon>
        <taxon>Acetobacteraceae</taxon>
        <taxon>Asaia</taxon>
    </lineage>
</organism>
<reference evidence="7" key="1">
    <citation type="journal article" date="2019" name="Int. J. Syst. Evol. Microbiol.">
        <title>The Global Catalogue of Microorganisms (GCM) 10K type strain sequencing project: providing services to taxonomists for standard genome sequencing and annotation.</title>
        <authorList>
            <consortium name="The Broad Institute Genomics Platform"/>
            <consortium name="The Broad Institute Genome Sequencing Center for Infectious Disease"/>
            <person name="Wu L."/>
            <person name="Ma J."/>
        </authorList>
    </citation>
    <scope>NUCLEOTIDE SEQUENCE [LARGE SCALE GENOMIC DNA]</scope>
    <source>
        <strain evidence="7">CCM 7132</strain>
    </source>
</reference>
<dbReference type="Gene3D" id="3.20.20.80">
    <property type="entry name" value="Glycosidases"/>
    <property type="match status" value="1"/>
</dbReference>
<protein>
    <submittedName>
        <fullName evidence="6">Beta-galactosidase</fullName>
    </submittedName>
</protein>
<name>A0ABQ1M139_9PROT</name>
<evidence type="ECO:0000256" key="2">
    <source>
        <dbReference type="ARBA" id="ARBA00023295"/>
    </source>
</evidence>
<evidence type="ECO:0000256" key="1">
    <source>
        <dbReference type="ARBA" id="ARBA00022801"/>
    </source>
</evidence>
<feature type="chain" id="PRO_5046026177" evidence="3">
    <location>
        <begin position="22"/>
        <end position="522"/>
    </location>
</feature>
<dbReference type="Proteomes" id="UP000637769">
    <property type="component" value="Unassembled WGS sequence"/>
</dbReference>
<dbReference type="EMBL" id="BMCH01000004">
    <property type="protein sequence ID" value="GGC32955.1"/>
    <property type="molecule type" value="Genomic_DNA"/>
</dbReference>
<sequence length="522" mass="57255">MRGLVSACAAALLFGCSAAFGGVTPMPCMKGHDGHFHMEVDGRPFFVLAAQMHNSSAWPEYLPVFWKAADALSVNTVQAPVYWEIMEPAEGHYDFSMVDTLITQARTHRKRLALLWFGTWKNGAGHYVPLWMKRDTKRFPRLRDADGRQLDGMSPFGSQTLEKDKQAFSALMKHLRERDSVEHTVIMVQVENEPGLLGTVRDHSPEAEVAFHALVPADLANGARGTDWMGRFGSDAAEYFAAWSVSRYVNGVAAAGKAEYPLPLYVNVWLRYRGLTQPGVEYPSGGATVNMLDLWKRETPAIDVIGTDTYTGNFAEYQAGVLPYQRADNAPFLSESGITEENARWTWDMLSRGALGASVFGVDDPDLHDAAIRLHGADNRLLAQTAPVLVPLAARGDVVSLIEEPGAPSPTHRLGHWIVKASYGAQWGQPDPSSAPIRDKPMGRAVVARLDETHFLVIGAASRIGLTAALHDTSLHEVRRVEQGEIDAKGAWHGTRIWNGDETDSGLNLPPEGVMLRVEVSP</sequence>
<keyword evidence="7" id="KW-1185">Reference proteome</keyword>
<evidence type="ECO:0000259" key="5">
    <source>
        <dbReference type="Pfam" id="PF18120"/>
    </source>
</evidence>
<gene>
    <name evidence="6" type="ORF">GCM10007207_18050</name>
</gene>
<evidence type="ECO:0000313" key="7">
    <source>
        <dbReference type="Proteomes" id="UP000637769"/>
    </source>
</evidence>
<dbReference type="SUPFAM" id="SSF51445">
    <property type="entry name" value="(Trans)glycosidases"/>
    <property type="match status" value="1"/>
</dbReference>
<keyword evidence="1" id="KW-0378">Hydrolase</keyword>
<evidence type="ECO:0000256" key="3">
    <source>
        <dbReference type="SAM" id="SignalP"/>
    </source>
</evidence>
<feature type="domain" description="DUF5597" evidence="5">
    <location>
        <begin position="380"/>
        <end position="509"/>
    </location>
</feature>
<accession>A0ABQ1M139</accession>
<dbReference type="InterPro" id="IPR013529">
    <property type="entry name" value="Glyco_hydro_42_N"/>
</dbReference>
<dbReference type="PROSITE" id="PS51257">
    <property type="entry name" value="PROKAR_LIPOPROTEIN"/>
    <property type="match status" value="1"/>
</dbReference>
<keyword evidence="3" id="KW-0732">Signal</keyword>
<feature type="domain" description="Glycoside hydrolase family 42 N-terminal" evidence="4">
    <location>
        <begin position="72"/>
        <end position="215"/>
    </location>
</feature>
<evidence type="ECO:0000313" key="6">
    <source>
        <dbReference type="EMBL" id="GGC32955.1"/>
    </source>
</evidence>